<dbReference type="HOGENOM" id="CLU_773769_0_0_1"/>
<feature type="compositionally biased region" description="Basic residues" evidence="1">
    <location>
        <begin position="215"/>
        <end position="231"/>
    </location>
</feature>
<feature type="compositionally biased region" description="Polar residues" evidence="1">
    <location>
        <begin position="303"/>
        <end position="319"/>
    </location>
</feature>
<evidence type="ECO:0000313" key="2">
    <source>
        <dbReference type="EMBL" id="KDQ63767.1"/>
    </source>
</evidence>
<dbReference type="OrthoDB" id="2688840at2759"/>
<keyword evidence="3" id="KW-1185">Reference proteome</keyword>
<feature type="region of interest" description="Disordered" evidence="1">
    <location>
        <begin position="193"/>
        <end position="235"/>
    </location>
</feature>
<dbReference type="Proteomes" id="UP000027265">
    <property type="component" value="Unassembled WGS sequence"/>
</dbReference>
<evidence type="ECO:0000256" key="1">
    <source>
        <dbReference type="SAM" id="MobiDB-lite"/>
    </source>
</evidence>
<sequence>MSIVVSSPQPLAACRRRSQSASTPSPSPVPELMTNDPWRCSTKRAHPHQPFSPSYREGSPAGAPQKWDVDMWRRGKRARKDLSPPYAPADDKPFRMSPRRLSLGPASSIPTRSPPPTPLLPSNSSAFNLFPDRHRSSRVTRHTVGSPDPQSSPPSSELSRANPDDADLGRLRSDAFWELRKTIAERDEGFVRRMRDWEESRSRSNLQNSTGSGGVRRRTRGTLERGRRRPSSHYGFHFKEDEDDVIFIEDTSIAMGSPSSNKKRALSLGDMELDPFPGLIHPQSQCPVPSPPPPGNMEEESEWCSSPVDTSISGPSGYSSDDDLADSRSQDQLQDRCLFASSVFHPTLTTAYTPALSHTESTNSSLVSLPLPPPLHLPSQPGPISSAAARSEKAIAALSLALANGGASLNDYEALRALQGVSVMDACEVGEMWD</sequence>
<proteinExistence type="predicted"/>
<reference evidence="3" key="1">
    <citation type="journal article" date="2014" name="Proc. Natl. Acad. Sci. U.S.A.">
        <title>Extensive sampling of basidiomycete genomes demonstrates inadequacy of the white-rot/brown-rot paradigm for wood decay fungi.</title>
        <authorList>
            <person name="Riley R."/>
            <person name="Salamov A.A."/>
            <person name="Brown D.W."/>
            <person name="Nagy L.G."/>
            <person name="Floudas D."/>
            <person name="Held B.W."/>
            <person name="Levasseur A."/>
            <person name="Lombard V."/>
            <person name="Morin E."/>
            <person name="Otillar R."/>
            <person name="Lindquist E.A."/>
            <person name="Sun H."/>
            <person name="LaButti K.M."/>
            <person name="Schmutz J."/>
            <person name="Jabbour D."/>
            <person name="Luo H."/>
            <person name="Baker S.E."/>
            <person name="Pisabarro A.G."/>
            <person name="Walton J.D."/>
            <person name="Blanchette R.A."/>
            <person name="Henrissat B."/>
            <person name="Martin F."/>
            <person name="Cullen D."/>
            <person name="Hibbett D.S."/>
            <person name="Grigoriev I.V."/>
        </authorList>
    </citation>
    <scope>NUCLEOTIDE SEQUENCE [LARGE SCALE GENOMIC DNA]</scope>
    <source>
        <strain evidence="3">MUCL 33604</strain>
    </source>
</reference>
<dbReference type="AlphaFoldDB" id="A0A067QJR4"/>
<dbReference type="EMBL" id="KL197710">
    <property type="protein sequence ID" value="KDQ63767.1"/>
    <property type="molecule type" value="Genomic_DNA"/>
</dbReference>
<feature type="compositionally biased region" description="Basic and acidic residues" evidence="1">
    <location>
        <begin position="193"/>
        <end position="202"/>
    </location>
</feature>
<name>A0A067QJR4_9AGAM</name>
<feature type="compositionally biased region" description="Low complexity" evidence="1">
    <location>
        <begin position="146"/>
        <end position="159"/>
    </location>
</feature>
<gene>
    <name evidence="2" type="ORF">JAAARDRAFT_29807</name>
</gene>
<evidence type="ECO:0000313" key="3">
    <source>
        <dbReference type="Proteomes" id="UP000027265"/>
    </source>
</evidence>
<organism evidence="2 3">
    <name type="scientific">Jaapia argillacea MUCL 33604</name>
    <dbReference type="NCBI Taxonomy" id="933084"/>
    <lineage>
        <taxon>Eukaryota</taxon>
        <taxon>Fungi</taxon>
        <taxon>Dikarya</taxon>
        <taxon>Basidiomycota</taxon>
        <taxon>Agaricomycotina</taxon>
        <taxon>Agaricomycetes</taxon>
        <taxon>Agaricomycetidae</taxon>
        <taxon>Jaapiales</taxon>
        <taxon>Jaapiaceae</taxon>
        <taxon>Jaapia</taxon>
    </lineage>
</organism>
<feature type="region of interest" description="Disordered" evidence="1">
    <location>
        <begin position="1"/>
        <end position="170"/>
    </location>
</feature>
<dbReference type="InParanoid" id="A0A067QJR4"/>
<feature type="region of interest" description="Disordered" evidence="1">
    <location>
        <begin position="274"/>
        <end position="330"/>
    </location>
</feature>
<protein>
    <submittedName>
        <fullName evidence="2">Uncharacterized protein</fullName>
    </submittedName>
</protein>
<accession>A0A067QJR4</accession>